<evidence type="ECO:0000256" key="4">
    <source>
        <dbReference type="ARBA" id="ARBA00022840"/>
    </source>
</evidence>
<evidence type="ECO:0000256" key="1">
    <source>
        <dbReference type="ARBA" id="ARBA00022741"/>
    </source>
</evidence>
<dbReference type="GO" id="GO:0005524">
    <property type="term" value="F:ATP binding"/>
    <property type="evidence" value="ECO:0007669"/>
    <property type="project" value="UniProtKB-KW"/>
</dbReference>
<evidence type="ECO:0000256" key="2">
    <source>
        <dbReference type="ARBA" id="ARBA00022801"/>
    </source>
</evidence>
<evidence type="ECO:0000259" key="5">
    <source>
        <dbReference type="PROSITE" id="PS51194"/>
    </source>
</evidence>
<dbReference type="InterPro" id="IPR027417">
    <property type="entry name" value="P-loop_NTPase"/>
</dbReference>
<dbReference type="EMBL" id="CYXY01000012">
    <property type="protein sequence ID" value="CUN03859.1"/>
    <property type="molecule type" value="Genomic_DNA"/>
</dbReference>
<evidence type="ECO:0000256" key="3">
    <source>
        <dbReference type="ARBA" id="ARBA00022806"/>
    </source>
</evidence>
<organism evidence="6 7">
    <name type="scientific">Anaerostipes hadrus</name>
    <dbReference type="NCBI Taxonomy" id="649756"/>
    <lineage>
        <taxon>Bacteria</taxon>
        <taxon>Bacillati</taxon>
        <taxon>Bacillota</taxon>
        <taxon>Clostridia</taxon>
        <taxon>Lachnospirales</taxon>
        <taxon>Lachnospiraceae</taxon>
        <taxon>Anaerostipes</taxon>
    </lineage>
</organism>
<dbReference type="InterPro" id="IPR001650">
    <property type="entry name" value="Helicase_C-like"/>
</dbReference>
<dbReference type="PANTHER" id="PTHR11274:SF0">
    <property type="entry name" value="GENERAL TRANSCRIPTION AND DNA REPAIR FACTOR IIH HELICASE SUBUNIT XPB"/>
    <property type="match status" value="1"/>
</dbReference>
<dbReference type="AlphaFoldDB" id="A0A173TNT4"/>
<keyword evidence="4" id="KW-0067">ATP-binding</keyword>
<dbReference type="GO" id="GO:0016787">
    <property type="term" value="F:hydrolase activity"/>
    <property type="evidence" value="ECO:0007669"/>
    <property type="project" value="UniProtKB-KW"/>
</dbReference>
<evidence type="ECO:0000313" key="7">
    <source>
        <dbReference type="Proteomes" id="UP000095553"/>
    </source>
</evidence>
<dbReference type="SMART" id="SM00490">
    <property type="entry name" value="HELICc"/>
    <property type="match status" value="1"/>
</dbReference>
<sequence length="269" mass="31014">MDDLKLTQYEYHPIVVYLDSEERAEYMELSRKLIKHIKKDGSIDQQGKMLVLKRARIVAGANAKLAALRSEMKKHTDEYYMLVYCGTAKVDNGSEEESRQIDEVTRMLGIEMGMKISRYTSQEDVEERRVIRNRFKDGNNLQALVAIKCLDEGVNIPGIRTAFILASSTNPREYIQRRGRILRLAPGKDRAIIYDFVTLPIPADELEGTEESVKIYKSLVKNETTRMEEFGAHSLNRGKSDTLVEQIKNDYGLYEFENYEPNIEWGDDD</sequence>
<proteinExistence type="predicted"/>
<dbReference type="SUPFAM" id="SSF52540">
    <property type="entry name" value="P-loop containing nucleoside triphosphate hydrolases"/>
    <property type="match status" value="1"/>
</dbReference>
<dbReference type="Proteomes" id="UP000095553">
    <property type="component" value="Unassembled WGS sequence"/>
</dbReference>
<dbReference type="InterPro" id="IPR050615">
    <property type="entry name" value="ATP-dep_DNA_Helicase"/>
</dbReference>
<feature type="domain" description="Helicase C-terminal" evidence="5">
    <location>
        <begin position="67"/>
        <end position="238"/>
    </location>
</feature>
<keyword evidence="1" id="KW-0547">Nucleotide-binding</keyword>
<gene>
    <name evidence="6" type="ORF">ERS852571_02147</name>
</gene>
<keyword evidence="2" id="KW-0378">Hydrolase</keyword>
<dbReference type="Gene3D" id="3.40.50.300">
    <property type="entry name" value="P-loop containing nucleotide triphosphate hydrolases"/>
    <property type="match status" value="1"/>
</dbReference>
<keyword evidence="3" id="KW-0347">Helicase</keyword>
<dbReference type="PROSITE" id="PS51194">
    <property type="entry name" value="HELICASE_CTER"/>
    <property type="match status" value="1"/>
</dbReference>
<name>A0A173TNT4_ANAHA</name>
<dbReference type="GO" id="GO:0004386">
    <property type="term" value="F:helicase activity"/>
    <property type="evidence" value="ECO:0007669"/>
    <property type="project" value="UniProtKB-KW"/>
</dbReference>
<dbReference type="Pfam" id="PF00271">
    <property type="entry name" value="Helicase_C"/>
    <property type="match status" value="1"/>
</dbReference>
<protein>
    <submittedName>
        <fullName evidence="6">Predicted HKD family nuclease</fullName>
    </submittedName>
</protein>
<dbReference type="PANTHER" id="PTHR11274">
    <property type="entry name" value="RAD25/XP-B DNA REPAIR HELICASE"/>
    <property type="match status" value="1"/>
</dbReference>
<evidence type="ECO:0000313" key="6">
    <source>
        <dbReference type="EMBL" id="CUN03859.1"/>
    </source>
</evidence>
<reference evidence="6 7" key="1">
    <citation type="submission" date="2015-09" db="EMBL/GenBank/DDBJ databases">
        <authorList>
            <consortium name="Pathogen Informatics"/>
        </authorList>
    </citation>
    <scope>NUCLEOTIDE SEQUENCE [LARGE SCALE GENOMIC DNA]</scope>
    <source>
        <strain evidence="6 7">2789STDY5834959</strain>
    </source>
</reference>
<accession>A0A173TNT4</accession>